<protein>
    <submittedName>
        <fullName evidence="2">CubicO group peptidase, beta-lactamase class C family</fullName>
    </submittedName>
</protein>
<dbReference type="PANTHER" id="PTHR43283">
    <property type="entry name" value="BETA-LACTAMASE-RELATED"/>
    <property type="match status" value="1"/>
</dbReference>
<dbReference type="RefSeq" id="WP_090197807.1">
    <property type="nucleotide sequence ID" value="NZ_LT629785.1"/>
</dbReference>
<dbReference type="Proteomes" id="UP000243232">
    <property type="component" value="Chromosome I"/>
</dbReference>
<dbReference type="InterPro" id="IPR001466">
    <property type="entry name" value="Beta-lactam-related"/>
</dbReference>
<dbReference type="OrthoDB" id="9814204at2"/>
<evidence type="ECO:0000313" key="2">
    <source>
        <dbReference type="EMBL" id="SDU35517.1"/>
    </source>
</evidence>
<dbReference type="AlphaFoldDB" id="A0A1H2HUH8"/>
<dbReference type="PANTHER" id="PTHR43283:SF14">
    <property type="entry name" value="BLL8153 PROTEIN"/>
    <property type="match status" value="1"/>
</dbReference>
<dbReference type="STRING" id="364197.SAMN05216296_3274"/>
<dbReference type="InterPro" id="IPR012338">
    <property type="entry name" value="Beta-lactam/transpept-like"/>
</dbReference>
<dbReference type="Gene3D" id="3.40.710.10">
    <property type="entry name" value="DD-peptidase/beta-lactamase superfamily"/>
    <property type="match status" value="1"/>
</dbReference>
<gene>
    <name evidence="2" type="ORF">SAMN05216296_3274</name>
</gene>
<reference evidence="3" key="1">
    <citation type="submission" date="2016-10" db="EMBL/GenBank/DDBJ databases">
        <authorList>
            <person name="Varghese N."/>
            <person name="Submissions S."/>
        </authorList>
    </citation>
    <scope>NUCLEOTIDE SEQUENCE [LARGE SCALE GENOMIC DNA]</scope>
    <source>
        <strain evidence="3">DSM 17875</strain>
    </source>
</reference>
<evidence type="ECO:0000313" key="3">
    <source>
        <dbReference type="Proteomes" id="UP000243232"/>
    </source>
</evidence>
<name>A0A1H2HUH8_9PSED</name>
<evidence type="ECO:0000259" key="1">
    <source>
        <dbReference type="Pfam" id="PF00144"/>
    </source>
</evidence>
<keyword evidence="3" id="KW-1185">Reference proteome</keyword>
<organism evidence="2 3">
    <name type="scientific">Pseudomonas pohangensis</name>
    <dbReference type="NCBI Taxonomy" id="364197"/>
    <lineage>
        <taxon>Bacteria</taxon>
        <taxon>Pseudomonadati</taxon>
        <taxon>Pseudomonadota</taxon>
        <taxon>Gammaproteobacteria</taxon>
        <taxon>Pseudomonadales</taxon>
        <taxon>Pseudomonadaceae</taxon>
        <taxon>Pseudomonas</taxon>
    </lineage>
</organism>
<accession>A0A1H2HUH8</accession>
<dbReference type="SUPFAM" id="SSF56601">
    <property type="entry name" value="beta-lactamase/transpeptidase-like"/>
    <property type="match status" value="1"/>
</dbReference>
<sequence length="408" mass="45290">MQPSASRRLLKPVIILVALLALAWLAHQAYRVWQFETLFAPQRIVENFRSMPELFDSNLIPDSGPVFELEVAPQQLPQDFSFQGRTIAISDWIKTSGTTGLVVLANGKLVFEDYYQGNDAQSQAISWSVGKSFVSALIGFALADGSISSLQDPVGDYVPLLRQSGYADVSIQDVLEMSSGIDFNEDYADPQSGINQLGEEIFLGRSTNEWIARLQMAGPAGREHHYISVNTQVLGMVLEAATGEKLASYMEKKLWSRLGPEGDARWLTDAHGTELAFAGLNVRTRDYARFGQLYLDQGRNLKGEQLLPAQWVQDSVTPRTAYLQPGRSRFEGIPALGYAYQFWIPQGNEGEFMAIGVYGQFIYVNPTRQVVIAKNSAYADYNVDGDRMEYEALEAFRAIARKLGSGAN</sequence>
<dbReference type="Pfam" id="PF00144">
    <property type="entry name" value="Beta-lactamase"/>
    <property type="match status" value="1"/>
</dbReference>
<dbReference type="EMBL" id="LT629785">
    <property type="protein sequence ID" value="SDU35517.1"/>
    <property type="molecule type" value="Genomic_DNA"/>
</dbReference>
<dbReference type="InterPro" id="IPR050789">
    <property type="entry name" value="Diverse_Enzym_Activities"/>
</dbReference>
<feature type="domain" description="Beta-lactamase-related" evidence="1">
    <location>
        <begin position="101"/>
        <end position="394"/>
    </location>
</feature>
<proteinExistence type="predicted"/>